<dbReference type="AlphaFoldDB" id="A0A078IG78"/>
<evidence type="ECO:0000256" key="2">
    <source>
        <dbReference type="ARBA" id="ARBA00022473"/>
    </source>
</evidence>
<comment type="similarity">
    <text evidence="1">Belongs to the ARG7 family.</text>
</comment>
<evidence type="ECO:0000256" key="1">
    <source>
        <dbReference type="ARBA" id="ARBA00006974"/>
    </source>
</evidence>
<gene>
    <name evidence="5" type="primary">BnaC03g65990D</name>
    <name evidence="6" type="synonym">BnaAnng15390D</name>
    <name evidence="4" type="ORF">DARMORV10_A08P16550.1</name>
    <name evidence="6" type="ORF">GSBRNA2T00025167001</name>
    <name evidence="5" type="ORF">GSBRNA2T00094074001</name>
</gene>
<dbReference type="Gramene" id="CDY49915">
    <property type="protein sequence ID" value="CDY49915"/>
    <property type="gene ID" value="GSBRNA2T00094074001"/>
</dbReference>
<name>A0A078IG78_BRANA</name>
<evidence type="ECO:0000313" key="6">
    <source>
        <dbReference type="EMBL" id="CDY58816.1"/>
    </source>
</evidence>
<dbReference type="EMBL" id="HG994362">
    <property type="protein sequence ID" value="CAF2239264.1"/>
    <property type="molecule type" value="Genomic_DNA"/>
</dbReference>
<evidence type="ECO:0000313" key="7">
    <source>
        <dbReference type="Proteomes" id="UP000028999"/>
    </source>
</evidence>
<protein>
    <submittedName>
        <fullName evidence="4">(rape) hypothetical protein</fullName>
    </submittedName>
    <submittedName>
        <fullName evidence="6">BnaAnng15390D protein</fullName>
    </submittedName>
    <submittedName>
        <fullName evidence="5">BnaC03g65990D protein</fullName>
    </submittedName>
</protein>
<dbReference type="Proteomes" id="UP000028999">
    <property type="component" value="Unassembled WGS sequence"/>
</dbReference>
<dbReference type="Gramene" id="CDY58816">
    <property type="protein sequence ID" value="CDY58816"/>
    <property type="gene ID" value="GSBRNA2T00025167001"/>
</dbReference>
<dbReference type="PANTHER" id="PTHR31929">
    <property type="entry name" value="SAUR-LIKE AUXIN-RESPONSIVE PROTEIN FAMILY-RELATED"/>
    <property type="match status" value="1"/>
</dbReference>
<keyword evidence="7" id="KW-1185">Reference proteome</keyword>
<evidence type="ECO:0000313" key="5">
    <source>
        <dbReference type="EMBL" id="CDY49915.1"/>
    </source>
</evidence>
<dbReference type="EMBL" id="LK033701">
    <property type="protein sequence ID" value="CDY58816.1"/>
    <property type="molecule type" value="Genomic_DNA"/>
</dbReference>
<reference evidence="4" key="3">
    <citation type="submission" date="2021-01" db="EMBL/GenBank/DDBJ databases">
        <authorList>
            <consortium name="Genoscope - CEA"/>
            <person name="William W."/>
        </authorList>
    </citation>
    <scope>NUCLEOTIDE SEQUENCE</scope>
</reference>
<dbReference type="Pfam" id="PF02519">
    <property type="entry name" value="Auxin_inducible"/>
    <property type="match status" value="1"/>
</dbReference>
<proteinExistence type="inferred from homology"/>
<organism evidence="5 7">
    <name type="scientific">Brassica napus</name>
    <name type="common">Rape</name>
    <dbReference type="NCBI Taxonomy" id="3708"/>
    <lineage>
        <taxon>Eukaryota</taxon>
        <taxon>Viridiplantae</taxon>
        <taxon>Streptophyta</taxon>
        <taxon>Embryophyta</taxon>
        <taxon>Tracheophyta</taxon>
        <taxon>Spermatophyta</taxon>
        <taxon>Magnoliopsida</taxon>
        <taxon>eudicotyledons</taxon>
        <taxon>Gunneridae</taxon>
        <taxon>Pentapetalae</taxon>
        <taxon>rosids</taxon>
        <taxon>malvids</taxon>
        <taxon>Brassicales</taxon>
        <taxon>Brassicaceae</taxon>
        <taxon>Brassiceae</taxon>
        <taxon>Brassica</taxon>
    </lineage>
</organism>
<reference evidence="5" key="2">
    <citation type="submission" date="2014-06" db="EMBL/GenBank/DDBJ databases">
        <authorList>
            <person name="Genoscope - CEA"/>
        </authorList>
    </citation>
    <scope>NUCLEOTIDE SEQUENCE</scope>
</reference>
<dbReference type="GO" id="GO:0009733">
    <property type="term" value="P:response to auxin"/>
    <property type="evidence" value="ECO:0007669"/>
    <property type="project" value="InterPro"/>
</dbReference>
<reference evidence="5 7" key="1">
    <citation type="journal article" date="2014" name="Science">
        <title>Plant genetics. Early allopolyploid evolution in the post-Neolithic Brassica napus oilseed genome.</title>
        <authorList>
            <person name="Chalhoub B."/>
            <person name="Denoeud F."/>
            <person name="Liu S."/>
            <person name="Parkin I.A."/>
            <person name="Tang H."/>
            <person name="Wang X."/>
            <person name="Chiquet J."/>
            <person name="Belcram H."/>
            <person name="Tong C."/>
            <person name="Samans B."/>
            <person name="Correa M."/>
            <person name="Da Silva C."/>
            <person name="Just J."/>
            <person name="Falentin C."/>
            <person name="Koh C.S."/>
            <person name="Le Clainche I."/>
            <person name="Bernard M."/>
            <person name="Bento P."/>
            <person name="Noel B."/>
            <person name="Labadie K."/>
            <person name="Alberti A."/>
            <person name="Charles M."/>
            <person name="Arnaud D."/>
            <person name="Guo H."/>
            <person name="Daviaud C."/>
            <person name="Alamery S."/>
            <person name="Jabbari K."/>
            <person name="Zhao M."/>
            <person name="Edger P.P."/>
            <person name="Chelaifa H."/>
            <person name="Tack D."/>
            <person name="Lassalle G."/>
            <person name="Mestiri I."/>
            <person name="Schnel N."/>
            <person name="Le Paslier M.C."/>
            <person name="Fan G."/>
            <person name="Renault V."/>
            <person name="Bayer P.E."/>
            <person name="Golicz A.A."/>
            <person name="Manoli S."/>
            <person name="Lee T.H."/>
            <person name="Thi V.H."/>
            <person name="Chalabi S."/>
            <person name="Hu Q."/>
            <person name="Fan C."/>
            <person name="Tollenaere R."/>
            <person name="Lu Y."/>
            <person name="Battail C."/>
            <person name="Shen J."/>
            <person name="Sidebottom C.H."/>
            <person name="Wang X."/>
            <person name="Canaguier A."/>
            <person name="Chauveau A."/>
            <person name="Berard A."/>
            <person name="Deniot G."/>
            <person name="Guan M."/>
            <person name="Liu Z."/>
            <person name="Sun F."/>
            <person name="Lim Y.P."/>
            <person name="Lyons E."/>
            <person name="Town C.D."/>
            <person name="Bancroft I."/>
            <person name="Wang X."/>
            <person name="Meng J."/>
            <person name="Ma J."/>
            <person name="Pires J.C."/>
            <person name="King G.J."/>
            <person name="Brunel D."/>
            <person name="Delourme R."/>
            <person name="Renard M."/>
            <person name="Aury J.M."/>
            <person name="Adams K.L."/>
            <person name="Batley J."/>
            <person name="Snowdon R.J."/>
            <person name="Tost J."/>
            <person name="Edwards D."/>
            <person name="Zhou Y."/>
            <person name="Hua W."/>
            <person name="Sharpe A.G."/>
            <person name="Paterson A.H."/>
            <person name="Guan C."/>
            <person name="Wincker P."/>
        </authorList>
    </citation>
    <scope>NUCLEOTIDE SEQUENCE [LARGE SCALE GENOMIC DNA]</scope>
    <source>
        <strain evidence="7">cv. Darmor-bzh</strain>
    </source>
</reference>
<accession>A0A078IG78</accession>
<keyword evidence="2" id="KW-0217">Developmental protein</keyword>
<dbReference type="PaxDb" id="3708-A0A078IG78"/>
<dbReference type="STRING" id="3708.A0A078IG78"/>
<keyword evidence="3" id="KW-0341">Growth regulation</keyword>
<dbReference type="EMBL" id="LK032868">
    <property type="protein sequence ID" value="CDY49915.1"/>
    <property type="molecule type" value="Genomic_DNA"/>
</dbReference>
<dbReference type="OMA" id="RHIINVR"/>
<dbReference type="InterPro" id="IPR003676">
    <property type="entry name" value="SAUR_fam"/>
</dbReference>
<sequence length="106" mass="12431">MIRFKDIVFQAKRIVSEKISRLRYIINLRKGHFAVYVGEEEEKTNRFVVPISYLKYPLFQALLRQAENEFGTDHSTKYLTIPCAEDVFIDVTSRLKPNLSTSIYLV</sequence>
<evidence type="ECO:0000256" key="3">
    <source>
        <dbReference type="ARBA" id="ARBA00022604"/>
    </source>
</evidence>
<dbReference type="Proteomes" id="UP001295469">
    <property type="component" value="Chromosome A08"/>
</dbReference>
<evidence type="ECO:0000313" key="4">
    <source>
        <dbReference type="EMBL" id="CAF2239264.1"/>
    </source>
</evidence>